<dbReference type="Proteomes" id="UP001597478">
    <property type="component" value="Unassembled WGS sequence"/>
</dbReference>
<dbReference type="InterPro" id="IPR049252">
    <property type="entry name" value="DUF6885"/>
</dbReference>
<comment type="caution">
    <text evidence="1">The sequence shown here is derived from an EMBL/GenBank/DDBJ whole genome shotgun (WGS) entry which is preliminary data.</text>
</comment>
<dbReference type="RefSeq" id="WP_377385590.1">
    <property type="nucleotide sequence ID" value="NZ_JBHSAN010000006.1"/>
</dbReference>
<protein>
    <submittedName>
        <fullName evidence="1">DUF6885 family protein</fullName>
    </submittedName>
</protein>
<reference evidence="2" key="1">
    <citation type="journal article" date="2019" name="Int. J. Syst. Evol. Microbiol.">
        <title>The Global Catalogue of Microorganisms (GCM) 10K type strain sequencing project: providing services to taxonomists for standard genome sequencing and annotation.</title>
        <authorList>
            <consortium name="The Broad Institute Genomics Platform"/>
            <consortium name="The Broad Institute Genome Sequencing Center for Infectious Disease"/>
            <person name="Wu L."/>
            <person name="Ma J."/>
        </authorList>
    </citation>
    <scope>NUCLEOTIDE SEQUENCE [LARGE SCALE GENOMIC DNA]</scope>
    <source>
        <strain evidence="2">IBRC-M 10906</strain>
    </source>
</reference>
<accession>A0ABW5WAS7</accession>
<gene>
    <name evidence="1" type="ORF">ACFS2C_08455</name>
</gene>
<organism evidence="1 2">
    <name type="scientific">Prauserella oleivorans</name>
    <dbReference type="NCBI Taxonomy" id="1478153"/>
    <lineage>
        <taxon>Bacteria</taxon>
        <taxon>Bacillati</taxon>
        <taxon>Actinomycetota</taxon>
        <taxon>Actinomycetes</taxon>
        <taxon>Pseudonocardiales</taxon>
        <taxon>Pseudonocardiaceae</taxon>
        <taxon>Prauserella</taxon>
    </lineage>
</organism>
<dbReference type="EMBL" id="JBHUOF010000007">
    <property type="protein sequence ID" value="MFD2799421.1"/>
    <property type="molecule type" value="Genomic_DNA"/>
</dbReference>
<evidence type="ECO:0000313" key="2">
    <source>
        <dbReference type="Proteomes" id="UP001597478"/>
    </source>
</evidence>
<dbReference type="Pfam" id="PF21819">
    <property type="entry name" value="DUF6885"/>
    <property type="match status" value="1"/>
</dbReference>
<proteinExistence type="predicted"/>
<sequence>MSLLEEVQPLPGTSEILAHARAELPQKDELCGAFTGLISLRAHGFPVSDQDEVARAAGSVLLAAGPSSRPPGEPGRVDFRLSLPSTRDPASAGTSAAGVARAVETLSDGALAVVPACGQWSTAVVLQVLGGLRTLTRVAVIANVDTGAFAAPDTPGRALRDYLDSGLAPLWMNRWRVGHFVVLSGILPGRCGTLVSVVDTYPSLGQRGVHLQPVEYVAAALRRDGMAPGGLLVVVPAGDAAAAESVVTGAGLHATLWDNGSPAPLT</sequence>
<keyword evidence="2" id="KW-1185">Reference proteome</keyword>
<evidence type="ECO:0000313" key="1">
    <source>
        <dbReference type="EMBL" id="MFD2799421.1"/>
    </source>
</evidence>
<name>A0ABW5WAS7_9PSEU</name>